<dbReference type="InterPro" id="IPR006597">
    <property type="entry name" value="Sel1-like"/>
</dbReference>
<dbReference type="InterPro" id="IPR050767">
    <property type="entry name" value="Sel1_AlgK"/>
</dbReference>
<dbReference type="AlphaFoldDB" id="A0A1T0CMZ5"/>
<accession>A0A1T0CMZ5</accession>
<evidence type="ECO:0008006" key="4">
    <source>
        <dbReference type="Google" id="ProtNLM"/>
    </source>
</evidence>
<gene>
    <name evidence="2" type="ORF">B0680_06660</name>
</gene>
<reference evidence="2 3" key="1">
    <citation type="submission" date="2017-02" db="EMBL/GenBank/DDBJ databases">
        <title>Draft genome sequence of Moraxella pluranimalium CCUG 54913T type strain.</title>
        <authorList>
            <person name="Salva-Serra F."/>
            <person name="Engstrom-Jakobsson H."/>
            <person name="Thorell K."/>
            <person name="Jaen-Luchoro D."/>
            <person name="Gonzales-Siles L."/>
            <person name="Karlsson R."/>
            <person name="Yazdan S."/>
            <person name="Boulund F."/>
            <person name="Johnning A."/>
            <person name="Engstrand L."/>
            <person name="Kristiansson E."/>
            <person name="Moore E."/>
        </authorList>
    </citation>
    <scope>NUCLEOTIDE SEQUENCE [LARGE SCALE GENOMIC DNA]</scope>
    <source>
        <strain evidence="2 3">CCUG 54913</strain>
    </source>
</reference>
<dbReference type="InterPro" id="IPR011990">
    <property type="entry name" value="TPR-like_helical_dom_sf"/>
</dbReference>
<dbReference type="PANTHER" id="PTHR11102">
    <property type="entry name" value="SEL-1-LIKE PROTEIN"/>
    <property type="match status" value="1"/>
</dbReference>
<dbReference type="SMART" id="SM00671">
    <property type="entry name" value="SEL1"/>
    <property type="match status" value="9"/>
</dbReference>
<evidence type="ECO:0000313" key="3">
    <source>
        <dbReference type="Proteomes" id="UP000189800"/>
    </source>
</evidence>
<organism evidence="2 3">
    <name type="scientific">Moraxella pluranimalium</name>
    <dbReference type="NCBI Taxonomy" id="470453"/>
    <lineage>
        <taxon>Bacteria</taxon>
        <taxon>Pseudomonadati</taxon>
        <taxon>Pseudomonadota</taxon>
        <taxon>Gammaproteobacteria</taxon>
        <taxon>Moraxellales</taxon>
        <taxon>Moraxellaceae</taxon>
        <taxon>Moraxella</taxon>
    </lineage>
</organism>
<dbReference type="OrthoDB" id="1442375at2"/>
<name>A0A1T0CMZ5_9GAMM</name>
<comment type="caution">
    <text evidence="2">The sequence shown here is derived from an EMBL/GenBank/DDBJ whole genome shotgun (WGS) entry which is preliminary data.</text>
</comment>
<dbReference type="SUPFAM" id="SSF81901">
    <property type="entry name" value="HCP-like"/>
    <property type="match status" value="3"/>
</dbReference>
<evidence type="ECO:0000256" key="1">
    <source>
        <dbReference type="SAM" id="SignalP"/>
    </source>
</evidence>
<dbReference type="EMBL" id="MUYU01000015">
    <property type="protein sequence ID" value="OOS23629.1"/>
    <property type="molecule type" value="Genomic_DNA"/>
</dbReference>
<keyword evidence="3" id="KW-1185">Reference proteome</keyword>
<feature type="chain" id="PRO_5013091802" description="Sel1 repeat family protein" evidence="1">
    <location>
        <begin position="20"/>
        <end position="468"/>
    </location>
</feature>
<dbReference type="STRING" id="470453.B0680_06660"/>
<sequence>MKKFSALVAGLILSVSAWSADFYTILTKAQGGDVSAQSELGTMYYLGKETKQDYQKANEWLTKAAHQGDTNALYYLGLLYSNSQYTANDEQKAFEFLRQSAELNYPTAQTSFGLRLIGQNNCNDGIAWLEKAANQGDDSAFLFLEFIYQEFTDKELRIHNTLYPQCPKNNTKYFYWTHKHALTGNPYAQSQLASLYLTGIGTAIDYQQAYYWASLASDNDSSYGSAIVANLYRNGLGVAKNPTKAIEYYKKTISQIQGELARQIDGLVKDSSQQLLNSSMSMLASYYYELGMYTHAHGYLTQLLYTTEANAAKSLLATMYSEGLGVTKNEEQAFVYNKDLAELGFPENQFNVGLAYHLGLGVQIDYHQAVYWYTLAANQGISDAQLNLGVLYAEGQGVRQDDKTAFNWYAKAAAQGNTIAQENIGSFYYDGTGVRQNKTLAKEWYGKACDGGSQDGCDMYRQLKQAGY</sequence>
<keyword evidence="1" id="KW-0732">Signal</keyword>
<evidence type="ECO:0000313" key="2">
    <source>
        <dbReference type="EMBL" id="OOS23629.1"/>
    </source>
</evidence>
<dbReference type="Gene3D" id="1.25.40.10">
    <property type="entry name" value="Tetratricopeptide repeat domain"/>
    <property type="match status" value="3"/>
</dbReference>
<proteinExistence type="predicted"/>
<protein>
    <recommendedName>
        <fullName evidence="4">Sel1 repeat family protein</fullName>
    </recommendedName>
</protein>
<feature type="signal peptide" evidence="1">
    <location>
        <begin position="1"/>
        <end position="19"/>
    </location>
</feature>
<dbReference type="Pfam" id="PF08238">
    <property type="entry name" value="Sel1"/>
    <property type="match status" value="9"/>
</dbReference>
<dbReference type="PANTHER" id="PTHR11102:SF160">
    <property type="entry name" value="ERAD-ASSOCIATED E3 UBIQUITIN-PROTEIN LIGASE COMPONENT HRD3"/>
    <property type="match status" value="1"/>
</dbReference>
<dbReference type="Proteomes" id="UP000189800">
    <property type="component" value="Unassembled WGS sequence"/>
</dbReference>
<dbReference type="RefSeq" id="WP_078254311.1">
    <property type="nucleotide sequence ID" value="NZ_MUYU01000015.1"/>
</dbReference>